<dbReference type="SUPFAM" id="SSF55136">
    <property type="entry name" value="Probable bacterial effector-binding domain"/>
    <property type="match status" value="1"/>
</dbReference>
<dbReference type="Proteomes" id="UP000290889">
    <property type="component" value="Chromosome"/>
</dbReference>
<dbReference type="RefSeq" id="WP_129605938.1">
    <property type="nucleotide sequence ID" value="NZ_CP035544.1"/>
</dbReference>
<gene>
    <name evidence="1" type="ORF">EQY75_11365</name>
</gene>
<protein>
    <submittedName>
        <fullName evidence="1">AraC family transcriptional regulator</fullName>
    </submittedName>
</protein>
<proteinExistence type="predicted"/>
<sequence length="296" mass="33943">MKKILLIISFLILGGVIGYLFIYPYDYLVTMEARANKGTINQIIKLWNTSLDSTQIEAGEDLEQLTQTLHFGDSTHIYNWKISSVNDSISKIKVFAKDSAFSLNNKLKVPFMDTDFEKRTKKNLKNFADLLANHLENIKVRIVGEGHLDSTHYAYVHNKTTQFGKAGGMMLDFPLLDPFLMNNGVELNGKPFIEILEWDMENDSLEFNFCYPIIRNDSLPQHPDLKYGFREPVKALKAVYNGNYITSDRAWYELLDHAEKNGIKVTGLPVEVFYNNPNIGVEELSWKAEVFMPLKD</sequence>
<dbReference type="EMBL" id="CP035544">
    <property type="protein sequence ID" value="QBA65069.1"/>
    <property type="molecule type" value="Genomic_DNA"/>
</dbReference>
<dbReference type="OrthoDB" id="1421367at2"/>
<organism evidence="1 2">
    <name type="scientific">Muriicola soli</name>
    <dbReference type="NCBI Taxonomy" id="2507538"/>
    <lineage>
        <taxon>Bacteria</taxon>
        <taxon>Pseudomonadati</taxon>
        <taxon>Bacteroidota</taxon>
        <taxon>Flavobacteriia</taxon>
        <taxon>Flavobacteriales</taxon>
        <taxon>Flavobacteriaceae</taxon>
        <taxon>Muriicola</taxon>
    </lineage>
</organism>
<evidence type="ECO:0000313" key="2">
    <source>
        <dbReference type="Proteomes" id="UP000290889"/>
    </source>
</evidence>
<evidence type="ECO:0000313" key="1">
    <source>
        <dbReference type="EMBL" id="QBA65069.1"/>
    </source>
</evidence>
<dbReference type="InterPro" id="IPR011256">
    <property type="entry name" value="Reg_factor_effector_dom_sf"/>
</dbReference>
<reference evidence="1 2" key="1">
    <citation type="submission" date="2019-01" db="EMBL/GenBank/DDBJ databases">
        <title>Muriicola soli sp. nov., isolated from soil.</title>
        <authorList>
            <person name="Kang H.J."/>
            <person name="Kim S.B."/>
        </authorList>
    </citation>
    <scope>NUCLEOTIDE SEQUENCE [LARGE SCALE GENOMIC DNA]</scope>
    <source>
        <strain evidence="1 2">MMS17-SY002</strain>
    </source>
</reference>
<name>A0A411EBM4_9FLAO</name>
<dbReference type="Gene3D" id="3.20.80.10">
    <property type="entry name" value="Regulatory factor, effector binding domain"/>
    <property type="match status" value="1"/>
</dbReference>
<dbReference type="KEGG" id="mur:EQY75_11365"/>
<keyword evidence="2" id="KW-1185">Reference proteome</keyword>
<accession>A0A411EBM4</accession>
<dbReference type="AlphaFoldDB" id="A0A411EBM4"/>